<gene>
    <name evidence="2" type="ORF">CXL00_10760</name>
</gene>
<reference evidence="2 3" key="1">
    <citation type="submission" date="2018-01" db="EMBL/GenBank/DDBJ databases">
        <title>Denitrification phenotypes of diverse strains of Pseudomonas stutzeri.</title>
        <authorList>
            <person name="Milligan D.A."/>
            <person name="Bergaust L."/>
            <person name="Bakken L.R."/>
            <person name="Frostegard A."/>
        </authorList>
    </citation>
    <scope>NUCLEOTIDE SEQUENCE [LARGE SCALE GENOMIC DNA]</scope>
    <source>
        <strain evidence="2 3">28a3</strain>
    </source>
</reference>
<dbReference type="OrthoDB" id="6848571at2"/>
<keyword evidence="1" id="KW-1133">Transmembrane helix</keyword>
<keyword evidence="1" id="KW-0472">Membrane</keyword>
<feature type="transmembrane region" description="Helical" evidence="1">
    <location>
        <begin position="37"/>
        <end position="54"/>
    </location>
</feature>
<feature type="transmembrane region" description="Helical" evidence="1">
    <location>
        <begin position="60"/>
        <end position="78"/>
    </location>
</feature>
<dbReference type="RefSeq" id="WP_021206440.1">
    <property type="nucleotide sequence ID" value="NZ_JAMOIG010000006.1"/>
</dbReference>
<organism evidence="2 3">
    <name type="scientific">Stutzerimonas stutzeri</name>
    <name type="common">Pseudomonas stutzeri</name>
    <dbReference type="NCBI Taxonomy" id="316"/>
    <lineage>
        <taxon>Bacteria</taxon>
        <taxon>Pseudomonadati</taxon>
        <taxon>Pseudomonadota</taxon>
        <taxon>Gammaproteobacteria</taxon>
        <taxon>Pseudomonadales</taxon>
        <taxon>Pseudomonadaceae</taxon>
        <taxon>Stutzerimonas</taxon>
    </lineage>
</organism>
<accession>A0A2N8SUV9</accession>
<sequence length="200" mass="22601">MSQQRVRLFANNFHFTDDKFDRYEPLVRQPNSHQGKILLACLVTSFGLFLFGVITERDWLAGIMGLATPIVPFVVLYLRGRGVPEDKIEAYAERGGLLLIFECGQFPDLSAEILIPFAEITSIVLESKVVYEGRLGPHRWRQYRISTSRTGETPHVLINTFRPMHLALQDIQRLSALPGANQIDMQLIAQQEQLAALGAH</sequence>
<evidence type="ECO:0000313" key="3">
    <source>
        <dbReference type="Proteomes" id="UP000235897"/>
    </source>
</evidence>
<protein>
    <submittedName>
        <fullName evidence="2">Uncharacterized protein</fullName>
    </submittedName>
</protein>
<comment type="caution">
    <text evidence="2">The sequence shown here is derived from an EMBL/GenBank/DDBJ whole genome shotgun (WGS) entry which is preliminary data.</text>
</comment>
<name>A0A2N8SUV9_STUST</name>
<proteinExistence type="predicted"/>
<dbReference type="Proteomes" id="UP000235897">
    <property type="component" value="Unassembled WGS sequence"/>
</dbReference>
<keyword evidence="1" id="KW-0812">Transmembrane</keyword>
<evidence type="ECO:0000313" key="2">
    <source>
        <dbReference type="EMBL" id="PNG06284.1"/>
    </source>
</evidence>
<dbReference type="EMBL" id="POUW01000003">
    <property type="protein sequence ID" value="PNG06284.1"/>
    <property type="molecule type" value="Genomic_DNA"/>
</dbReference>
<dbReference type="AlphaFoldDB" id="A0A2N8SUV9"/>
<evidence type="ECO:0000256" key="1">
    <source>
        <dbReference type="SAM" id="Phobius"/>
    </source>
</evidence>